<dbReference type="InterPro" id="IPR020904">
    <property type="entry name" value="Sc_DH/Rdtase_CS"/>
</dbReference>
<sequence>MSDLFQLANINVIVTGVGGSIRTQISLLLAKAGANLLLSDSSAEALCSMLLYRICNISQEDIEESLVKHFNKHSSVDVISNSASVFPSGESDTVKVFYKHTVLSIRRHRKTKGITINTPPIVKSISSATTQIAYTTSKGAIIAITQEPAIMHTGEGTQFNALCPSSLNTPLIQHYLSAKKVHLPQGRFRKPIEQAAVALLLVGGSRHTLPHR</sequence>
<dbReference type="CDD" id="cd05233">
    <property type="entry name" value="SDR_c"/>
    <property type="match status" value="1"/>
</dbReference>
<protein>
    <submittedName>
        <fullName evidence="4">Uncharacterized protein</fullName>
    </submittedName>
</protein>
<evidence type="ECO:0000313" key="5">
    <source>
        <dbReference type="Proteomes" id="UP001230504"/>
    </source>
</evidence>
<dbReference type="AlphaFoldDB" id="A0AAD8PN57"/>
<dbReference type="PANTHER" id="PTHR43477">
    <property type="entry name" value="DIHYDROANTICAPSIN 7-DEHYDROGENASE"/>
    <property type="match status" value="1"/>
</dbReference>
<keyword evidence="2" id="KW-0521">NADP</keyword>
<keyword evidence="3" id="KW-0560">Oxidoreductase</keyword>
<evidence type="ECO:0000256" key="2">
    <source>
        <dbReference type="ARBA" id="ARBA00022857"/>
    </source>
</evidence>
<gene>
    <name evidence="4" type="ORF">LY79DRAFT_698125</name>
</gene>
<dbReference type="Pfam" id="PF00106">
    <property type="entry name" value="adh_short"/>
    <property type="match status" value="1"/>
</dbReference>
<dbReference type="PANTHER" id="PTHR43477:SF1">
    <property type="entry name" value="DIHYDROANTICAPSIN 7-DEHYDROGENASE"/>
    <property type="match status" value="1"/>
</dbReference>
<reference evidence="4" key="1">
    <citation type="submission" date="2021-06" db="EMBL/GenBank/DDBJ databases">
        <title>Comparative genomics, transcriptomics and evolutionary studies reveal genomic signatures of adaptation to plant cell wall in hemibiotrophic fungi.</title>
        <authorList>
            <consortium name="DOE Joint Genome Institute"/>
            <person name="Baroncelli R."/>
            <person name="Diaz J.F."/>
            <person name="Benocci T."/>
            <person name="Peng M."/>
            <person name="Battaglia E."/>
            <person name="Haridas S."/>
            <person name="Andreopoulos W."/>
            <person name="Labutti K."/>
            <person name="Pangilinan J."/>
            <person name="Floch G.L."/>
            <person name="Makela M.R."/>
            <person name="Henrissat B."/>
            <person name="Grigoriev I.V."/>
            <person name="Crouch J.A."/>
            <person name="De Vries R.P."/>
            <person name="Sukno S.A."/>
            <person name="Thon M.R."/>
        </authorList>
    </citation>
    <scope>NUCLEOTIDE SEQUENCE</scope>
    <source>
        <strain evidence="4">CBS 125086</strain>
    </source>
</reference>
<evidence type="ECO:0000256" key="1">
    <source>
        <dbReference type="ARBA" id="ARBA00006484"/>
    </source>
</evidence>
<dbReference type="InterPro" id="IPR002347">
    <property type="entry name" value="SDR_fam"/>
</dbReference>
<dbReference type="RefSeq" id="XP_060408754.1">
    <property type="nucleotide sequence ID" value="XM_060564871.1"/>
</dbReference>
<dbReference type="SUPFAM" id="SSF51735">
    <property type="entry name" value="NAD(P)-binding Rossmann-fold domains"/>
    <property type="match status" value="1"/>
</dbReference>
<dbReference type="EMBL" id="JAHLJV010000099">
    <property type="protein sequence ID" value="KAK1573063.1"/>
    <property type="molecule type" value="Genomic_DNA"/>
</dbReference>
<dbReference type="Gene3D" id="3.40.50.720">
    <property type="entry name" value="NAD(P)-binding Rossmann-like Domain"/>
    <property type="match status" value="1"/>
</dbReference>
<organism evidence="4 5">
    <name type="scientific">Colletotrichum navitas</name>
    <dbReference type="NCBI Taxonomy" id="681940"/>
    <lineage>
        <taxon>Eukaryota</taxon>
        <taxon>Fungi</taxon>
        <taxon>Dikarya</taxon>
        <taxon>Ascomycota</taxon>
        <taxon>Pezizomycotina</taxon>
        <taxon>Sordariomycetes</taxon>
        <taxon>Hypocreomycetidae</taxon>
        <taxon>Glomerellales</taxon>
        <taxon>Glomerellaceae</taxon>
        <taxon>Colletotrichum</taxon>
        <taxon>Colletotrichum graminicola species complex</taxon>
    </lineage>
</organism>
<dbReference type="GeneID" id="85449111"/>
<comment type="similarity">
    <text evidence="1">Belongs to the short-chain dehydrogenases/reductases (SDR) family.</text>
</comment>
<accession>A0AAD8PN57</accession>
<evidence type="ECO:0000313" key="4">
    <source>
        <dbReference type="EMBL" id="KAK1573063.1"/>
    </source>
</evidence>
<dbReference type="InterPro" id="IPR051122">
    <property type="entry name" value="SDR_DHRS6-like"/>
</dbReference>
<proteinExistence type="inferred from homology"/>
<dbReference type="GO" id="GO:0016491">
    <property type="term" value="F:oxidoreductase activity"/>
    <property type="evidence" value="ECO:0007669"/>
    <property type="project" value="UniProtKB-KW"/>
</dbReference>
<dbReference type="PROSITE" id="PS00061">
    <property type="entry name" value="ADH_SHORT"/>
    <property type="match status" value="1"/>
</dbReference>
<dbReference type="InterPro" id="IPR036291">
    <property type="entry name" value="NAD(P)-bd_dom_sf"/>
</dbReference>
<evidence type="ECO:0000256" key="3">
    <source>
        <dbReference type="ARBA" id="ARBA00023002"/>
    </source>
</evidence>
<keyword evidence="5" id="KW-1185">Reference proteome</keyword>
<comment type="caution">
    <text evidence="4">The sequence shown here is derived from an EMBL/GenBank/DDBJ whole genome shotgun (WGS) entry which is preliminary data.</text>
</comment>
<dbReference type="Proteomes" id="UP001230504">
    <property type="component" value="Unassembled WGS sequence"/>
</dbReference>
<name>A0AAD8PN57_9PEZI</name>
<dbReference type="PRINTS" id="PR00081">
    <property type="entry name" value="GDHRDH"/>
</dbReference>